<proteinExistence type="predicted"/>
<sequence length="187" mass="22195">MSQLLEKYGLDVFDEHEMYINLLVEQEPMKIDFNFSDVKELIQNSFIVEREDQSIVVPKIEEDYEFTVRLDELNPEEFSIILQRFRSYNPSKGEKFLKSISMNSHPRLVSYFLKSFLEKFSNEGLLYGMIEVFFFKIDRELLSEDLSKLSDIEICERLYLPLPSDHLLYKINQGGWVDDDGVIHQYP</sequence>
<evidence type="ECO:0000313" key="1">
    <source>
        <dbReference type="EMBL" id="QUS59064.1"/>
    </source>
</evidence>
<evidence type="ECO:0000313" key="2">
    <source>
        <dbReference type="Proteomes" id="UP000680706"/>
    </source>
</evidence>
<dbReference type="RefSeq" id="WP_075701478.1">
    <property type="nucleotide sequence ID" value="NZ_CP074129.1"/>
</dbReference>
<name>A0ABX8AZQ8_9HYPH</name>
<reference evidence="1 2" key="1">
    <citation type="journal article" date="2021" name="Angew. Chem. Int. Ed. Engl.">
        <title>A novel family of nonribosomal peptides modulate collective behavior in Pseudovibrio bacteria isolated from marine sponges.</title>
        <authorList>
            <person name="Ioca L.P."/>
            <person name="Dai Y."/>
            <person name="Kunakom S."/>
            <person name="Diaz-Espinosa J."/>
            <person name="Krunic A."/>
            <person name="Crnkovic C.M."/>
            <person name="Orjala J."/>
            <person name="Sanchez L.M."/>
            <person name="Ferreira A.G."/>
            <person name="Berlinck R.G.S."/>
            <person name="Eustaquio A.S."/>
        </authorList>
    </citation>
    <scope>NUCLEOTIDE SEQUENCE [LARGE SCALE GENOMIC DNA]</scope>
    <source>
        <strain evidence="1 2">Ab134</strain>
        <plasmid evidence="1 2">pAb134-03</plasmid>
    </source>
</reference>
<dbReference type="Proteomes" id="UP000680706">
    <property type="component" value="Plasmid pAb134-03"/>
</dbReference>
<organism evidence="1 2">
    <name type="scientific">Pseudovibrio brasiliensis</name>
    <dbReference type="NCBI Taxonomy" id="1898042"/>
    <lineage>
        <taxon>Bacteria</taxon>
        <taxon>Pseudomonadati</taxon>
        <taxon>Pseudomonadota</taxon>
        <taxon>Alphaproteobacteria</taxon>
        <taxon>Hyphomicrobiales</taxon>
        <taxon>Stappiaceae</taxon>
        <taxon>Pseudovibrio</taxon>
    </lineage>
</organism>
<accession>A0ABX8AZQ8</accession>
<gene>
    <name evidence="1" type="ORF">KGB56_25965</name>
</gene>
<dbReference type="EMBL" id="CP074129">
    <property type="protein sequence ID" value="QUS59064.1"/>
    <property type="molecule type" value="Genomic_DNA"/>
</dbReference>
<protein>
    <recommendedName>
        <fullName evidence="3">DUF4123 domain-containing protein</fullName>
    </recommendedName>
</protein>
<geneLocation type="plasmid" evidence="1 2">
    <name>pAb134-03</name>
</geneLocation>
<keyword evidence="1" id="KW-0614">Plasmid</keyword>
<evidence type="ECO:0008006" key="3">
    <source>
        <dbReference type="Google" id="ProtNLM"/>
    </source>
</evidence>
<keyword evidence="2" id="KW-1185">Reference proteome</keyword>